<dbReference type="InterPro" id="IPR011650">
    <property type="entry name" value="Peptidase_M20_dimer"/>
</dbReference>
<feature type="binding site" evidence="7">
    <location>
        <position position="111"/>
    </location>
    <ligand>
        <name>Zn(2+)</name>
        <dbReference type="ChEBI" id="CHEBI:29105"/>
        <label>1</label>
    </ligand>
</feature>
<gene>
    <name evidence="11" type="ORF">QN215_01820</name>
</gene>
<comment type="cofactor">
    <cofactor evidence="7">
        <name>Zn(2+)</name>
        <dbReference type="ChEBI" id="CHEBI:29105"/>
    </cofactor>
    <text evidence="7">Binds 2 Zn(2+) ions per subunit.</text>
</comment>
<dbReference type="InterPro" id="IPR002933">
    <property type="entry name" value="Peptidase_M20"/>
</dbReference>
<feature type="binding site" evidence="7">
    <location>
        <position position="122"/>
    </location>
    <ligand>
        <name>Zn(2+)</name>
        <dbReference type="ChEBI" id="CHEBI:29105"/>
        <label>2</label>
    </ligand>
</feature>
<accession>A0AB39U7C4</accession>
<dbReference type="PIRSF" id="PIRSF001235">
    <property type="entry name" value="Amidase_carbamoylase"/>
    <property type="match status" value="1"/>
</dbReference>
<evidence type="ECO:0000256" key="1">
    <source>
        <dbReference type="ARBA" id="ARBA00001936"/>
    </source>
</evidence>
<feature type="binding site" evidence="8">
    <location>
        <position position="248"/>
    </location>
    <ligand>
        <name>allantoate</name>
        <dbReference type="ChEBI" id="CHEBI:17536"/>
    </ligand>
</feature>
<keyword evidence="4 7" id="KW-0479">Metal-binding</keyword>
<comment type="similarity">
    <text evidence="2">Belongs to the peptidase M20 family.</text>
</comment>
<organism evidence="11">
    <name type="scientific">Bifidobacterium aquikefiricola</name>
    <dbReference type="NCBI Taxonomy" id="3059038"/>
    <lineage>
        <taxon>Bacteria</taxon>
        <taxon>Bacillati</taxon>
        <taxon>Actinomycetota</taxon>
        <taxon>Actinomycetes</taxon>
        <taxon>Bifidobacteriales</taxon>
        <taxon>Bifidobacteriaceae</taxon>
        <taxon>Bifidobacterium</taxon>
    </lineage>
</organism>
<evidence type="ECO:0000256" key="9">
    <source>
        <dbReference type="SAM" id="MobiDB-lite"/>
    </source>
</evidence>
<dbReference type="Pfam" id="PF01546">
    <property type="entry name" value="Peptidase_M20"/>
    <property type="match status" value="1"/>
</dbReference>
<evidence type="ECO:0000259" key="10">
    <source>
        <dbReference type="Pfam" id="PF07687"/>
    </source>
</evidence>
<reference evidence="11" key="1">
    <citation type="submission" date="2023-07" db="EMBL/GenBank/DDBJ databases">
        <title>Bifidobacterium aquikefiriaerophilum sp. nov. and Bifidobacterium eccum sp. nov., isolated from water kefir.</title>
        <authorList>
            <person name="Breselge S."/>
            <person name="Bellassi P."/>
            <person name="Barcenilla C."/>
            <person name="Alvarez-Ordonez A."/>
            <person name="Morelli L."/>
            <person name="Cotter P.D."/>
        </authorList>
    </citation>
    <scope>NUCLEOTIDE SEQUENCE</scope>
    <source>
        <strain evidence="11">WK041_4_12</strain>
    </source>
</reference>
<evidence type="ECO:0000256" key="2">
    <source>
        <dbReference type="ARBA" id="ARBA00006153"/>
    </source>
</evidence>
<dbReference type="GO" id="GO:0046872">
    <property type="term" value="F:metal ion binding"/>
    <property type="evidence" value="ECO:0007669"/>
    <property type="project" value="UniProtKB-KW"/>
</dbReference>
<keyword evidence="5" id="KW-0378">Hydrolase</keyword>
<dbReference type="InterPro" id="IPR036264">
    <property type="entry name" value="Bact_exopeptidase_dim_dom"/>
</dbReference>
<name>A0AB39U7C4_9BIFI</name>
<evidence type="ECO:0000256" key="6">
    <source>
        <dbReference type="ARBA" id="ARBA00023211"/>
    </source>
</evidence>
<dbReference type="PANTHER" id="PTHR32494">
    <property type="entry name" value="ALLANTOATE DEIMINASE-RELATED"/>
    <property type="match status" value="1"/>
</dbReference>
<evidence type="ECO:0000256" key="3">
    <source>
        <dbReference type="ARBA" id="ARBA00011738"/>
    </source>
</evidence>
<comment type="subunit">
    <text evidence="3">Homodimer.</text>
</comment>
<dbReference type="KEGG" id="baqk:QN215_01820"/>
<feature type="binding site" evidence="7">
    <location>
        <position position="223"/>
    </location>
    <ligand>
        <name>Zn(2+)</name>
        <dbReference type="ChEBI" id="CHEBI:29105"/>
        <label>1</label>
    </ligand>
</feature>
<keyword evidence="7" id="KW-0862">Zinc</keyword>
<dbReference type="Pfam" id="PF07687">
    <property type="entry name" value="M20_dimer"/>
    <property type="match status" value="1"/>
</dbReference>
<dbReference type="RefSeq" id="WP_369344440.1">
    <property type="nucleotide sequence ID" value="NZ_CP129674.1"/>
</dbReference>
<dbReference type="SUPFAM" id="SSF53187">
    <property type="entry name" value="Zn-dependent exopeptidases"/>
    <property type="match status" value="1"/>
</dbReference>
<comment type="cofactor">
    <cofactor evidence="1">
        <name>Mn(2+)</name>
        <dbReference type="ChEBI" id="CHEBI:29035"/>
    </cofactor>
</comment>
<keyword evidence="6" id="KW-0464">Manganese</keyword>
<feature type="domain" description="Peptidase M20 dimerisation" evidence="10">
    <location>
        <begin position="248"/>
        <end position="338"/>
    </location>
</feature>
<evidence type="ECO:0000256" key="8">
    <source>
        <dbReference type="PIRSR" id="PIRSR001235-2"/>
    </source>
</evidence>
<dbReference type="NCBIfam" id="NF006775">
    <property type="entry name" value="PRK09290.2-5"/>
    <property type="match status" value="1"/>
</dbReference>
<feature type="binding site" evidence="8">
    <location>
        <position position="305"/>
    </location>
    <ligand>
        <name>allantoate</name>
        <dbReference type="ChEBI" id="CHEBI:17536"/>
    </ligand>
</feature>
<sequence length="445" mass="47376">MNTSLKDKAMDSTDITDTAPAFSHPSGRPNEWACSEASIMMDRCDQLAEFSQMEHGIERTYLSPEMSQAYQLTSSWMEEAGLKVHIDPAGNLVGKVEGREDGLPSLILGSHLDSVPDAGKYDGILGVVSAIAVAKRLTTSGLMGKLPFSLEVVGFGDEEGARFGATLLGSYALAGSWNPAWLNLKDSNGISMRQAFLDFGLDPDRVGTAALNSTDALGYMELHIEQGPILESRDRSLSFVSSIAAASRYVITVTGESRHIATPYNLRRDALTAAAEMIEAIDRISREAGARSNVGEISAFPGGVNVIAGTTTFSLDVRAGTDDIRDSTLAAIWHAIDVVCASRKVSVERKLIHTASAVTCDAQLLSCIAEGIEKAEGKDAFGLVSFPGHDGMAVSDLLPIAMLYVRCKGGISHSPDESVREIDVAFGVDAFEQAVEALAARIDEA</sequence>
<evidence type="ECO:0000256" key="7">
    <source>
        <dbReference type="PIRSR" id="PIRSR001235-1"/>
    </source>
</evidence>
<evidence type="ECO:0000313" key="11">
    <source>
        <dbReference type="EMBL" id="XDS44894.1"/>
    </source>
</evidence>
<dbReference type="NCBIfam" id="TIGR01879">
    <property type="entry name" value="hydantase"/>
    <property type="match status" value="1"/>
</dbReference>
<dbReference type="CDD" id="cd03884">
    <property type="entry name" value="M20_bAS"/>
    <property type="match status" value="1"/>
</dbReference>
<dbReference type="AlphaFoldDB" id="A0AB39U7C4"/>
<dbReference type="Gene3D" id="3.40.630.10">
    <property type="entry name" value="Zn peptidases"/>
    <property type="match status" value="1"/>
</dbReference>
<protein>
    <submittedName>
        <fullName evidence="11">Allantoate amidohydrolase</fullName>
    </submittedName>
</protein>
<dbReference type="SUPFAM" id="SSF55031">
    <property type="entry name" value="Bacterial exopeptidase dimerisation domain"/>
    <property type="match status" value="1"/>
</dbReference>
<feature type="binding site" evidence="7">
    <location>
        <position position="122"/>
    </location>
    <ligand>
        <name>Zn(2+)</name>
        <dbReference type="ChEBI" id="CHEBI:29105"/>
        <label>1</label>
    </ligand>
</feature>
<dbReference type="Gene3D" id="3.30.70.360">
    <property type="match status" value="1"/>
</dbReference>
<evidence type="ECO:0000256" key="4">
    <source>
        <dbReference type="ARBA" id="ARBA00022723"/>
    </source>
</evidence>
<proteinExistence type="inferred from homology"/>
<dbReference type="InterPro" id="IPR010158">
    <property type="entry name" value="Amidase_Cbmase"/>
</dbReference>
<dbReference type="GO" id="GO:0016813">
    <property type="term" value="F:hydrolase activity, acting on carbon-nitrogen (but not peptide) bonds, in linear amidines"/>
    <property type="evidence" value="ECO:0007669"/>
    <property type="project" value="InterPro"/>
</dbReference>
<evidence type="ECO:0000256" key="5">
    <source>
        <dbReference type="ARBA" id="ARBA00022801"/>
    </source>
</evidence>
<feature type="binding site" evidence="8">
    <location>
        <position position="318"/>
    </location>
    <ligand>
        <name>allantoate</name>
        <dbReference type="ChEBI" id="CHEBI:17536"/>
    </ligand>
</feature>
<dbReference type="EMBL" id="CP129674">
    <property type="protein sequence ID" value="XDS44894.1"/>
    <property type="molecule type" value="Genomic_DNA"/>
</dbReference>
<feature type="binding site" evidence="7">
    <location>
        <position position="413"/>
    </location>
    <ligand>
        <name>Zn(2+)</name>
        <dbReference type="ChEBI" id="CHEBI:29105"/>
        <label>2</label>
    </ligand>
</feature>
<feature type="compositionally biased region" description="Basic and acidic residues" evidence="9">
    <location>
        <begin position="1"/>
        <end position="11"/>
    </location>
</feature>
<feature type="region of interest" description="Disordered" evidence="9">
    <location>
        <begin position="1"/>
        <end position="29"/>
    </location>
</feature>
<feature type="binding site" evidence="7">
    <location>
        <position position="159"/>
    </location>
    <ligand>
        <name>Zn(2+)</name>
        <dbReference type="ChEBI" id="CHEBI:29105"/>
        <label>2</label>
    </ligand>
</feature>
<dbReference type="PANTHER" id="PTHR32494:SF19">
    <property type="entry name" value="ALLANTOATE DEIMINASE-RELATED"/>
    <property type="match status" value="1"/>
</dbReference>